<keyword evidence="8" id="KW-0488">Methylation</keyword>
<gene>
    <name evidence="8 9 11" type="primary">rev</name>
</gene>
<dbReference type="GO" id="GO:0003723">
    <property type="term" value="F:RNA binding"/>
    <property type="evidence" value="ECO:0007669"/>
    <property type="project" value="UniProtKB-UniRule"/>
</dbReference>
<feature type="short sequence motif" description="Nuclear export signal and binding to XPO1" evidence="8">
    <location>
        <begin position="74"/>
        <end position="85"/>
    </location>
</feature>
<evidence type="ECO:0000313" key="11">
    <source>
        <dbReference type="EMBL" id="AML02964.1"/>
    </source>
</evidence>
<dbReference type="GO" id="GO:0044196">
    <property type="term" value="C:host cell nucleolus"/>
    <property type="evidence" value="ECO:0007669"/>
    <property type="project" value="UniProtKB-SubCell"/>
</dbReference>
<keyword evidence="2 8" id="KW-0813">Transport</keyword>
<dbReference type="Gene3D" id="6.10.140.630">
    <property type="match status" value="1"/>
</dbReference>
<comment type="PTM">
    <text evidence="8">Asymmetrically arginine dimethylated at one site by host PRMT6. Methylation impairs the RNA-binding activity and export of viral RNA from the nucleus to the cytoplasm.</text>
</comment>
<proteinExistence type="inferred from homology"/>
<protein>
    <recommendedName>
        <fullName evidence="1 8">Protein Rev</fullName>
    </recommendedName>
    <alternativeName>
        <fullName evidence="8">ART/TRS</fullName>
    </alternativeName>
    <alternativeName>
        <fullName evidence="8">Anti-repression transactivator</fullName>
    </alternativeName>
    <alternativeName>
        <fullName evidence="7 8">Regulator of expression of viral proteins</fullName>
    </alternativeName>
</protein>
<evidence type="ECO:0000256" key="1">
    <source>
        <dbReference type="ARBA" id="ARBA00020269"/>
    </source>
</evidence>
<comment type="function">
    <text evidence="8">Escorts unspliced or incompletely spliced viral pre-mRNAs (late transcripts) out of the nucleus of infected cells. These pre-mRNAs carry a recognition sequence called Rev responsive element (RRE) located in the env gene, that is not present in fully spliced viral mRNAs (early transcripts). This function is essential since most viral proteins are translated from unspliced or partially spliced pre-mRNAs which cannot exit the nucleus by the pathway used by fully processed cellular mRNAs. Rev itself is translated from a fully spliced mRNA that readily exits the nucleus. Rev's nuclear localization signal (NLS) binds directly to KPNB1/Importin beta-1 without previous binding to KPNA1/Importin alpha-1. KPNB1 binds to the GDP bound form of RAN (Ran-GDP) and targets Rev to the nucleus. In the nucleus, the conversion from Ran-GDP to Ran-GTP dissociates Rev from KPNB1 and allows Rev's binding to the RRE in viral pre-mRNAs. Rev multimerization on the RRE via cooperative assembly exposes its nuclear export signal (NES) to the surface. Rev can then form a complex with XPO1/CRM1 and Ran-GTP, leading to nuclear export of the complex. Conversion from Ran-GTP to Ran-GDP mediates dissociation of the Rev/RRE/XPO1/RAN complex, so that Rev can return to the nucleus for a subsequent round of export. Beside KPNB1, also seems to interact with TNPO1/Transportin-1, RANBP5/IPO5 and IPO7/RANBP7 for nuclear import. The nucleoporin-like HRB/RIP is an essential cofactor that probably indirectly interacts with Rev to release HIV RNAs from the perinuclear region to the cytoplasm.</text>
</comment>
<comment type="subunit">
    <text evidence="8">Homomultimer; when bound to the RRE. Multimeric assembly is essential for activity and may involve XPO1. Binds to human KPNB1, XPO1, TNPO1, RANBP5 and IPO7. Interacts with the viral Integrase. Interacts with human KHDRBS1. Interacts with human NAP1; this interaction decreases Rev multimerization and stimulates its activity. Interacts with human DEAD-box helicases DDX3 and DDX24; these interactions may serve for viral RNA export to the cytoplasm and packaging, respectively. Interacts with human PSIP1; this interaction may inhibit HIV-1 DNA integration by promoting dissociation of the Integrase-LEDGF/p75 complex.</text>
</comment>
<comment type="domain">
    <text evidence="8">The RNA-binding motif binds to the RRE, a 240 bp stem-and-loop structure present in incompletely spliced viral pre-mRNAs. This region also contains the NLS which mediates nuclear localization via KPNB1 binding and, when the N-terminal sequence is present, nucleolar targeting. These overlapping functions prevent Rev bound to RRE from undesirable return to the nucleus. When Rev binds the RRE, the NLS becomes masked while the NES remains accessible. The leucine-rich NES mediates binding to human XPO1.</text>
</comment>
<keyword evidence="3 8" id="KW-1048">Host nucleus</keyword>
<evidence type="ECO:0000256" key="2">
    <source>
        <dbReference type="ARBA" id="ARBA00022448"/>
    </source>
</evidence>
<comment type="subcellular location">
    <subcellularLocation>
        <location evidence="8 9">Host cytoplasm</location>
    </subcellularLocation>
    <subcellularLocation>
        <location evidence="8 9">Host nucleus</location>
        <location evidence="8 9">Host nucleolus</location>
    </subcellularLocation>
    <text evidence="8">The presence of both nuclear import and nuclear export signals leads to continuous shuttling between the nucleus and cytoplasm.</text>
</comment>
<dbReference type="Proteomes" id="UP000126124">
    <property type="component" value="Genome"/>
</dbReference>
<evidence type="ECO:0000256" key="6">
    <source>
        <dbReference type="ARBA" id="ARBA00023200"/>
    </source>
</evidence>
<dbReference type="EMBL" id="KU319535">
    <property type="protein sequence ID" value="AML02964.1"/>
    <property type="molecule type" value="Genomic_RNA"/>
</dbReference>
<feature type="compositionally biased region" description="Low complexity" evidence="10">
    <location>
        <begin position="87"/>
        <end position="102"/>
    </location>
</feature>
<evidence type="ECO:0000256" key="10">
    <source>
        <dbReference type="SAM" id="MobiDB-lite"/>
    </source>
</evidence>
<comment type="caution">
    <text evidence="8">Lacks conserved residue(s) required for the propagation of feature annotation.</text>
</comment>
<keyword evidence="6 8" id="KW-1035">Host cytoplasm</keyword>
<evidence type="ECO:0000256" key="4">
    <source>
        <dbReference type="ARBA" id="ARBA00022816"/>
    </source>
</evidence>
<keyword evidence="8" id="KW-0945">Host-virus interaction</keyword>
<evidence type="ECO:0000313" key="12">
    <source>
        <dbReference type="Proteomes" id="UP000126124"/>
    </source>
</evidence>
<evidence type="ECO:0000256" key="8">
    <source>
        <dbReference type="HAMAP-Rule" id="MF_04077"/>
    </source>
</evidence>
<feature type="modified residue" description="Phosphoserine; by host" evidence="8">
    <location>
        <position position="93"/>
    </location>
</feature>
<evidence type="ECO:0000256" key="7">
    <source>
        <dbReference type="ARBA" id="ARBA00031496"/>
    </source>
</evidence>
<keyword evidence="5 8" id="KW-0694">RNA-binding</keyword>
<keyword evidence="4 8" id="KW-0509">mRNA transport</keyword>
<reference evidence="11 12" key="1">
    <citation type="journal article" date="2016" name="AIDS Res. Hum. Retroviruses">
        <title>Phylogenetic Analysis of Ethiopian HIV-1 Subtype C Near Full-Length Genomes Reveals High Intrasubtype Diversity and a Strong Geographical Cluster.</title>
        <authorList>
            <person name="Amogne W."/>
            <person name="Bontell I."/>
            <person name="Grossmann S."/>
            <person name="Aderaye G."/>
            <person name="Lindquist L."/>
            <person name="Sonnerborg A."/>
            <person name="Neogi U."/>
        </authorList>
    </citation>
    <scope>NUCLEOTIDE SEQUENCE [LARGE SCALE GENOMIC DNA]</scope>
    <source>
        <strain evidence="11">ET126</strain>
    </source>
</reference>
<comment type="PTM">
    <text evidence="8">Phosphorylated by protein kinase CK2. Presence of, and maybe binding to the N-terminus of the regulatory beta subunit of CK2 is necessary for CK2-mediated Rev's phosphorylation.</text>
</comment>
<organism evidence="11 12">
    <name type="scientific">Human immunodeficiency virus type 1</name>
    <name type="common">HIV-1</name>
    <dbReference type="NCBI Taxonomy" id="11676"/>
    <lineage>
        <taxon>Viruses</taxon>
        <taxon>Riboviria</taxon>
        <taxon>Pararnavirae</taxon>
        <taxon>Artverviricota</taxon>
        <taxon>Revtraviricetes</taxon>
        <taxon>Ortervirales</taxon>
        <taxon>Retroviridae</taxon>
        <taxon>Orthoretrovirinae</taxon>
        <taxon>Lentivirus</taxon>
        <taxon>Lentivirus humimdef1</taxon>
    </lineage>
</organism>
<comment type="similarity">
    <text evidence="8">Belongs to the HIV-1 REV protein family.</text>
</comment>
<evidence type="ECO:0000256" key="3">
    <source>
        <dbReference type="ARBA" id="ARBA00022562"/>
    </source>
</evidence>
<sequence length="108" mass="12020">MAGRSGGDNDEDLLRAVRIIKILYQSNPYPNLEGTLQDRTNRRWRWTAWPRPIDSIIERILTFCVVRPAELVHLQLPPLERLHIGDSESSGTSGTPQSQGDTAGVGSP</sequence>
<keyword evidence="8" id="KW-0597">Phosphoprotein</keyword>
<comment type="miscellaneous">
    <text evidence="8">HIV-1 lineages are divided in three main groups, M (for Major), O (for Outlier), and N (for New, or Non-M, Non-O). The vast majority of strains found worldwide belong to the group M. Group O seems to be endemic to and largely confined to Cameroon and neighboring countries in West Central Africa, where these viruses represent a small minority of HIV-1 strains. The group N is represented by a limited number of isolates from Cameroonian persons. The group M is further subdivided in 9 clades or subtypes (A to D, F to H, J and K).</text>
</comment>
<dbReference type="GO" id="GO:0016032">
    <property type="term" value="P:viral process"/>
    <property type="evidence" value="ECO:0007669"/>
    <property type="project" value="UniProtKB-UniRule"/>
</dbReference>
<feature type="region of interest" description="Homomultimerization" evidence="8">
    <location>
        <begin position="19"/>
        <end position="27"/>
    </location>
</feature>
<dbReference type="GO" id="GO:0030430">
    <property type="term" value="C:host cell cytoplasm"/>
    <property type="evidence" value="ECO:0007669"/>
    <property type="project" value="UniProtKB-SubCell"/>
</dbReference>
<dbReference type="HAMAP" id="MF_04077">
    <property type="entry name" value="REV_HIV1"/>
    <property type="match status" value="1"/>
</dbReference>
<evidence type="ECO:0000256" key="5">
    <source>
        <dbReference type="ARBA" id="ARBA00022884"/>
    </source>
</evidence>
<feature type="region of interest" description="Disordered" evidence="10">
    <location>
        <begin position="83"/>
        <end position="108"/>
    </location>
</feature>
<organismHost>
    <name type="scientific">Homo sapiens</name>
    <name type="common">Human</name>
    <dbReference type="NCBI Taxonomy" id="9606"/>
</organismHost>
<dbReference type="GO" id="GO:0003700">
    <property type="term" value="F:DNA-binding transcription factor activity"/>
    <property type="evidence" value="ECO:0007669"/>
    <property type="project" value="UniProtKB-UniRule"/>
</dbReference>
<evidence type="ECO:0000256" key="9">
    <source>
        <dbReference type="RuleBase" id="RU364044"/>
    </source>
</evidence>
<dbReference type="GO" id="GO:0051028">
    <property type="term" value="P:mRNA transport"/>
    <property type="evidence" value="ECO:0007669"/>
    <property type="project" value="UniProtKB-UniRule"/>
</dbReference>
<dbReference type="InterPro" id="IPR000625">
    <property type="entry name" value="REV_protein"/>
</dbReference>
<feature type="short sequence motif" description="Nuclear localization signal and RNA-binding (RRE)" evidence="8">
    <location>
        <begin position="35"/>
        <end position="51"/>
    </location>
</feature>
<name>A0A140ECS3_HV1</name>
<feature type="modified residue" description="Phosphoserine; by host CK2" evidence="8">
    <location>
        <position position="5"/>
    </location>
</feature>
<dbReference type="Pfam" id="PF00424">
    <property type="entry name" value="REV"/>
    <property type="match status" value="1"/>
</dbReference>
<accession>A0A140ECS3</accession>